<dbReference type="GO" id="GO:0031297">
    <property type="term" value="P:replication fork processing"/>
    <property type="evidence" value="ECO:0007669"/>
    <property type="project" value="TreeGrafter"/>
</dbReference>
<evidence type="ECO:0000259" key="1">
    <source>
        <dbReference type="Pfam" id="PF17906"/>
    </source>
</evidence>
<dbReference type="GO" id="GO:0035861">
    <property type="term" value="C:site of double-strand break"/>
    <property type="evidence" value="ECO:0007669"/>
    <property type="project" value="TreeGrafter"/>
</dbReference>
<name>A0A016WGU3_9BILA</name>
<dbReference type="SUPFAM" id="SSF46785">
    <property type="entry name" value="Winged helix' DNA-binding domain"/>
    <property type="match status" value="1"/>
</dbReference>
<dbReference type="Pfam" id="PF17906">
    <property type="entry name" value="HTH_48"/>
    <property type="match status" value="1"/>
</dbReference>
<evidence type="ECO:0000313" key="2">
    <source>
        <dbReference type="EMBL" id="EYC38492.1"/>
    </source>
</evidence>
<dbReference type="OrthoDB" id="616263at2759"/>
<dbReference type="GO" id="GO:0044774">
    <property type="term" value="P:mitotic DNA integrity checkpoint signaling"/>
    <property type="evidence" value="ECO:0007669"/>
    <property type="project" value="TreeGrafter"/>
</dbReference>
<dbReference type="InterPro" id="IPR052709">
    <property type="entry name" value="Transposase-MT_Hybrid"/>
</dbReference>
<dbReference type="GO" id="GO:0000729">
    <property type="term" value="P:DNA double-strand break processing"/>
    <property type="evidence" value="ECO:0007669"/>
    <property type="project" value="TreeGrafter"/>
</dbReference>
<dbReference type="GO" id="GO:0015074">
    <property type="term" value="P:DNA integration"/>
    <property type="evidence" value="ECO:0007669"/>
    <property type="project" value="TreeGrafter"/>
</dbReference>
<dbReference type="EMBL" id="JARK01000313">
    <property type="protein sequence ID" value="EYC38492.1"/>
    <property type="molecule type" value="Genomic_DNA"/>
</dbReference>
<dbReference type="InterPro" id="IPR041426">
    <property type="entry name" value="Mos1_HTH"/>
</dbReference>
<evidence type="ECO:0000313" key="3">
    <source>
        <dbReference type="Proteomes" id="UP000024635"/>
    </source>
</evidence>
<dbReference type="GO" id="GO:0003697">
    <property type="term" value="F:single-stranded DNA binding"/>
    <property type="evidence" value="ECO:0007669"/>
    <property type="project" value="TreeGrafter"/>
</dbReference>
<gene>
    <name evidence="2" type="primary">Acey_s0713.g1743</name>
    <name evidence="2" type="ORF">Y032_0713g1743</name>
</gene>
<dbReference type="PANTHER" id="PTHR46060:SF2">
    <property type="entry name" value="HISTONE-LYSINE N-METHYLTRANSFERASE SETMAR"/>
    <property type="match status" value="1"/>
</dbReference>
<comment type="caution">
    <text evidence="2">The sequence shown here is derived from an EMBL/GenBank/DDBJ whole genome shotgun (WGS) entry which is preliminary data.</text>
</comment>
<accession>A0A016WGU3</accession>
<proteinExistence type="predicted"/>
<keyword evidence="3" id="KW-1185">Reference proteome</keyword>
<dbReference type="Gene3D" id="1.10.10.10">
    <property type="entry name" value="Winged helix-like DNA-binding domain superfamily/Winged helix DNA-binding domain"/>
    <property type="match status" value="1"/>
</dbReference>
<dbReference type="GO" id="GO:0000014">
    <property type="term" value="F:single-stranded DNA endodeoxyribonuclease activity"/>
    <property type="evidence" value="ECO:0007669"/>
    <property type="project" value="TreeGrafter"/>
</dbReference>
<dbReference type="GO" id="GO:0003690">
    <property type="term" value="F:double-stranded DNA binding"/>
    <property type="evidence" value="ECO:0007669"/>
    <property type="project" value="TreeGrafter"/>
</dbReference>
<dbReference type="InterPro" id="IPR036388">
    <property type="entry name" value="WH-like_DNA-bd_sf"/>
</dbReference>
<reference evidence="3" key="1">
    <citation type="journal article" date="2015" name="Nat. Genet.">
        <title>The genome and transcriptome of the zoonotic hookworm Ancylostoma ceylanicum identify infection-specific gene families.</title>
        <authorList>
            <person name="Schwarz E.M."/>
            <person name="Hu Y."/>
            <person name="Antoshechkin I."/>
            <person name="Miller M.M."/>
            <person name="Sternberg P.W."/>
            <person name="Aroian R.V."/>
        </authorList>
    </citation>
    <scope>NUCLEOTIDE SEQUENCE</scope>
    <source>
        <strain evidence="3">HY135</strain>
    </source>
</reference>
<dbReference type="GO" id="GO:0042800">
    <property type="term" value="F:histone H3K4 methyltransferase activity"/>
    <property type="evidence" value="ECO:0007669"/>
    <property type="project" value="TreeGrafter"/>
</dbReference>
<dbReference type="PANTHER" id="PTHR46060">
    <property type="entry name" value="MARINER MOS1 TRANSPOSASE-LIKE PROTEIN"/>
    <property type="match status" value="1"/>
</dbReference>
<dbReference type="GO" id="GO:0046975">
    <property type="term" value="F:histone H3K36 methyltransferase activity"/>
    <property type="evidence" value="ECO:0007669"/>
    <property type="project" value="TreeGrafter"/>
</dbReference>
<dbReference type="STRING" id="53326.A0A016WGU3"/>
<dbReference type="GO" id="GO:0006303">
    <property type="term" value="P:double-strand break repair via nonhomologous end joining"/>
    <property type="evidence" value="ECO:0007669"/>
    <property type="project" value="TreeGrafter"/>
</dbReference>
<dbReference type="Proteomes" id="UP000024635">
    <property type="component" value="Unassembled WGS sequence"/>
</dbReference>
<sequence>MKAWGPDVVSLRTAQIWFQKFRSEDTSLEDEPGRGRIRELDDDALKSLVEADPPKTVRELAKDLQVSFSTVAVRLDTLGKVKKWINGCHMR</sequence>
<organism evidence="2 3">
    <name type="scientific">Ancylostoma ceylanicum</name>
    <dbReference type="NCBI Taxonomy" id="53326"/>
    <lineage>
        <taxon>Eukaryota</taxon>
        <taxon>Metazoa</taxon>
        <taxon>Ecdysozoa</taxon>
        <taxon>Nematoda</taxon>
        <taxon>Chromadorea</taxon>
        <taxon>Rhabditida</taxon>
        <taxon>Rhabditina</taxon>
        <taxon>Rhabditomorpha</taxon>
        <taxon>Strongyloidea</taxon>
        <taxon>Ancylostomatidae</taxon>
        <taxon>Ancylostomatinae</taxon>
        <taxon>Ancylostoma</taxon>
    </lineage>
</organism>
<feature type="domain" description="Mos1 transposase HTH" evidence="1">
    <location>
        <begin position="2"/>
        <end position="25"/>
    </location>
</feature>
<dbReference type="AlphaFoldDB" id="A0A016WGU3"/>
<dbReference type="InterPro" id="IPR036390">
    <property type="entry name" value="WH_DNA-bd_sf"/>
</dbReference>
<dbReference type="GO" id="GO:0005634">
    <property type="term" value="C:nucleus"/>
    <property type="evidence" value="ECO:0007669"/>
    <property type="project" value="TreeGrafter"/>
</dbReference>
<dbReference type="GO" id="GO:0044547">
    <property type="term" value="F:DNA topoisomerase binding"/>
    <property type="evidence" value="ECO:0007669"/>
    <property type="project" value="TreeGrafter"/>
</dbReference>
<dbReference type="GO" id="GO:0000793">
    <property type="term" value="C:condensed chromosome"/>
    <property type="evidence" value="ECO:0007669"/>
    <property type="project" value="TreeGrafter"/>
</dbReference>
<protein>
    <recommendedName>
        <fullName evidence="1">Mos1 transposase HTH domain-containing protein</fullName>
    </recommendedName>
</protein>